<protein>
    <submittedName>
        <fullName evidence="1">Uncharacterized protein</fullName>
    </submittedName>
</protein>
<evidence type="ECO:0000313" key="1">
    <source>
        <dbReference type="EMBL" id="EWG54323.1"/>
    </source>
</evidence>
<sequence length="43" mass="5004">MTSPRHSHQMEELGISKAASKVLNWRRPCKLEIKLTDHYVAKI</sequence>
<gene>
    <name evidence="1" type="ORF">FVEG_12566</name>
</gene>
<dbReference type="EMBL" id="DS022261">
    <property type="protein sequence ID" value="EWG54323.1"/>
    <property type="molecule type" value="Genomic_DNA"/>
</dbReference>
<keyword evidence="2" id="KW-1185">Reference proteome</keyword>
<dbReference type="AlphaFoldDB" id="W7MS57"/>
<organism evidence="1 2">
    <name type="scientific">Gibberella moniliformis (strain M3125 / FGSC 7600)</name>
    <name type="common">Maize ear and stalk rot fungus</name>
    <name type="synonym">Fusarium verticillioides</name>
    <dbReference type="NCBI Taxonomy" id="334819"/>
    <lineage>
        <taxon>Eukaryota</taxon>
        <taxon>Fungi</taxon>
        <taxon>Dikarya</taxon>
        <taxon>Ascomycota</taxon>
        <taxon>Pezizomycotina</taxon>
        <taxon>Sordariomycetes</taxon>
        <taxon>Hypocreomycetidae</taxon>
        <taxon>Hypocreales</taxon>
        <taxon>Nectriaceae</taxon>
        <taxon>Fusarium</taxon>
        <taxon>Fusarium fujikuroi species complex</taxon>
    </lineage>
</organism>
<accession>W7MS57</accession>
<dbReference type="GeneID" id="30069999"/>
<evidence type="ECO:0000313" key="2">
    <source>
        <dbReference type="Proteomes" id="UP000009096"/>
    </source>
</evidence>
<dbReference type="HOGENOM" id="CLU_3242239_0_0_1"/>
<dbReference type="Proteomes" id="UP000009096">
    <property type="component" value="Chromosome 3"/>
</dbReference>
<dbReference type="KEGG" id="fvr:FVEG_12566"/>
<dbReference type="RefSeq" id="XP_018760514.1">
    <property type="nucleotide sequence ID" value="XM_018901913.1"/>
</dbReference>
<dbReference type="VEuPathDB" id="FungiDB:FVEG_12566"/>
<name>W7MS57_GIBM7</name>
<proteinExistence type="predicted"/>
<reference evidence="1 2" key="1">
    <citation type="journal article" date="2010" name="Nature">
        <title>Comparative genomics reveals mobile pathogenicity chromosomes in Fusarium.</title>
        <authorList>
            <person name="Ma L.J."/>
            <person name="van der Does H.C."/>
            <person name="Borkovich K.A."/>
            <person name="Coleman J.J."/>
            <person name="Daboussi M.J."/>
            <person name="Di Pietro A."/>
            <person name="Dufresne M."/>
            <person name="Freitag M."/>
            <person name="Grabherr M."/>
            <person name="Henrissat B."/>
            <person name="Houterman P.M."/>
            <person name="Kang S."/>
            <person name="Shim W.B."/>
            <person name="Woloshuk C."/>
            <person name="Xie X."/>
            <person name="Xu J.R."/>
            <person name="Antoniw J."/>
            <person name="Baker S.E."/>
            <person name="Bluhm B.H."/>
            <person name="Breakspear A."/>
            <person name="Brown D.W."/>
            <person name="Butchko R.A."/>
            <person name="Chapman S."/>
            <person name="Coulson R."/>
            <person name="Coutinho P.M."/>
            <person name="Danchin E.G."/>
            <person name="Diener A."/>
            <person name="Gale L.R."/>
            <person name="Gardiner D.M."/>
            <person name="Goff S."/>
            <person name="Hammond-Kosack K.E."/>
            <person name="Hilburn K."/>
            <person name="Hua-Van A."/>
            <person name="Jonkers W."/>
            <person name="Kazan K."/>
            <person name="Kodira C.D."/>
            <person name="Koehrsen M."/>
            <person name="Kumar L."/>
            <person name="Lee Y.H."/>
            <person name="Li L."/>
            <person name="Manners J.M."/>
            <person name="Miranda-Saavedra D."/>
            <person name="Mukherjee M."/>
            <person name="Park G."/>
            <person name="Park J."/>
            <person name="Park S.Y."/>
            <person name="Proctor R.H."/>
            <person name="Regev A."/>
            <person name="Ruiz-Roldan M.C."/>
            <person name="Sain D."/>
            <person name="Sakthikumar S."/>
            <person name="Sykes S."/>
            <person name="Schwartz D.C."/>
            <person name="Turgeon B.G."/>
            <person name="Wapinski I."/>
            <person name="Yoder O."/>
            <person name="Young S."/>
            <person name="Zeng Q."/>
            <person name="Zhou S."/>
            <person name="Galagan J."/>
            <person name="Cuomo C.A."/>
            <person name="Kistler H.C."/>
            <person name="Rep M."/>
        </authorList>
    </citation>
    <scope>NUCLEOTIDE SEQUENCE [LARGE SCALE GENOMIC DNA]</scope>
    <source>
        <strain evidence="2">M3125 / FGSC 7600</strain>
    </source>
</reference>